<sequence>MKINGNLNIYSPVDNKNVAIVRSRKSDVFFKAFQVAPNIWIAPERYYGESLNINEDQKSDGGIYDSNFLSTNNEKDEFLQATIKLLQRINNNVVGAKLLSLISTAIPFLYENNTEDYRQTNYLSSKNNEHYYTANLVIFGPGSNIIKNNVIYYKKEYSENGMGTMLEIWFQPFLTYKYDEFYVDPALELIKCLIKSLYYLYGIKPNDNLNIPYRLRNEFNSLEYSELDMMDFLISGGIDYKLLNTNPYWFIDKYFIDTSKNFEKYKNDYEIKIKNNNYIANSIKLYLEQKFKINVKDIWELNLSYFSKEFQIMMPERYNNALNHYYRKEYYVIDYCKNYNINGFKNGQIKTKLPLSKYNKEIINKPELIVNLINQNNTVLMKSNIYGDGLKGTVDNFYSNYIIPYNLNYEHSINYSYLDNVNIEEIEKIPPINDEDIYPYRKNADTFIPLYNITKAKEINTTTPLPVNYLQAQMIDSNDINLSSDFLKVISSKGSLVYSFLNNTMDYLELIKYDKPIDTDKKYYKWLKAIFRNYSFDITETQEISNQFGDAKIVPWIGRALNILNTNNSFVEEFKNLGPISLINKKENITIPKIKIDEIPSSMLNFSFKDLSENLFNIYCKNNFYLKKIYYNFLDQWWTQYYSQYFDLICMASNSVLAQEKLIKKLIQKQLRYLMENPNISSTNLILINLTTTNTLRDISNQSQIAINNIDKFFNNAAMYVFENNIYPKFTSFMEQCIKNINKSTKEFILKCTNINETEKSHLIMQNSFSNLDFDFLDIQNMKNLFNSYTELLIKEQTSPYELSLYAFQEQDNNVIGDTSGKNTLVEYPKDIGLVYGINNNAIHLTGANQNIKFTNDYFKNGLTNNFSINFWLRNLNQNTIKSKLIGSKEDNCGWEIYFENDGLVFNIIDSNGNEKNIYLSNISNKSWHYIVISINRLKDQLLIFIDNVLVANEDIKEILNIYSSDIISLLSDNNNVYIEGLSILNKTINSNEILIDYFSDLNNSYIRNFDEEILQYNRTYELFNYVFPEIAINKIEQNNNIYLSINNENSLNFKPLKFKLLNTNPNKQYVQKWDEVIFSVLDGTEKYLDISTDNNRIQLVDNKNNAKTFIINNDIFISNCLTLTYNNVNVYLSIKNQDYNWVICNLNHNIPKRSYLWILKNI</sequence>
<evidence type="ECO:0000259" key="6">
    <source>
        <dbReference type="Pfam" id="PF22133"/>
    </source>
</evidence>
<keyword evidence="2" id="KW-0843">Virulence</keyword>
<dbReference type="Gene3D" id="2.60.120.200">
    <property type="match status" value="1"/>
</dbReference>
<dbReference type="InterPro" id="IPR013677">
    <property type="entry name" value="NTNH_C"/>
</dbReference>
<feature type="domain" description="Botulinum/Tetanus toxin catalytic chain" evidence="3">
    <location>
        <begin position="2"/>
        <end position="293"/>
    </location>
</feature>
<evidence type="ECO:0000256" key="1">
    <source>
        <dbReference type="ARBA" id="ARBA00006017"/>
    </source>
</evidence>
<evidence type="ECO:0000256" key="2">
    <source>
        <dbReference type="ARBA" id="ARBA00023026"/>
    </source>
</evidence>
<dbReference type="Pfam" id="PF22133">
    <property type="entry name" value="Toxin_BN_H"/>
    <property type="match status" value="1"/>
</dbReference>
<dbReference type="GO" id="GO:0005576">
    <property type="term" value="C:extracellular region"/>
    <property type="evidence" value="ECO:0007669"/>
    <property type="project" value="InterPro"/>
</dbReference>
<dbReference type="InterPro" id="IPR036248">
    <property type="entry name" value="Clostridium_toxin_transloc"/>
</dbReference>
<dbReference type="GO" id="GO:0008270">
    <property type="term" value="F:zinc ion binding"/>
    <property type="evidence" value="ECO:0007669"/>
    <property type="project" value="InterPro"/>
</dbReference>
<dbReference type="Gene3D" id="3.90.1240.10">
    <property type="entry name" value="Metalloproteases ('zincins'), catalytic domain like"/>
    <property type="match status" value="1"/>
</dbReference>
<dbReference type="Gene3D" id="2.80.10.50">
    <property type="match status" value="1"/>
</dbReference>
<dbReference type="SUPFAM" id="SSF58091">
    <property type="entry name" value="Clostridium neurotoxins, 'coiled-coil' domain"/>
    <property type="match status" value="1"/>
</dbReference>
<organism evidence="7">
    <name type="scientific">Clostridium botulinum</name>
    <dbReference type="NCBI Taxonomy" id="1491"/>
    <lineage>
        <taxon>Bacteria</taxon>
        <taxon>Bacillati</taxon>
        <taxon>Bacillota</taxon>
        <taxon>Clostridia</taxon>
        <taxon>Eubacteriales</taxon>
        <taxon>Clostridiaceae</taxon>
        <taxon>Clostridium</taxon>
    </lineage>
</organism>
<dbReference type="GO" id="GO:0004222">
    <property type="term" value="F:metalloendopeptidase activity"/>
    <property type="evidence" value="ECO:0007669"/>
    <property type="project" value="InterPro"/>
</dbReference>
<dbReference type="GO" id="GO:0006508">
    <property type="term" value="P:proteolysis"/>
    <property type="evidence" value="ECO:0007669"/>
    <property type="project" value="InterPro"/>
</dbReference>
<dbReference type="PRINTS" id="PR00760">
    <property type="entry name" value="BONTOXILYSIN"/>
</dbReference>
<feature type="domain" description="Clostridium neurotoxin receptor binding N-terminal" evidence="4">
    <location>
        <begin position="813"/>
        <end position="989"/>
    </location>
</feature>
<dbReference type="InterPro" id="IPR012928">
    <property type="entry name" value="Toxin_rcpt-bd_N"/>
</dbReference>
<dbReference type="Pfam" id="PF01742">
    <property type="entry name" value="Peptidase_M27"/>
    <property type="match status" value="1"/>
</dbReference>
<comment type="similarity">
    <text evidence="1">Belongs to the botulism non-toxic nonhemagglutinin family.</text>
</comment>
<reference evidence="7" key="1">
    <citation type="journal article" date="2015" name="J. Clin. Microbiol.">
        <title>An Atypical Outbreak of Food-Borne Botulism Due to Clostridium botulinum Types B and E from Ham.</title>
        <authorList>
            <person name="Mazuet C."/>
            <person name="Sautereau J."/>
            <person name="Legeay C."/>
            <person name="Bouchier C."/>
            <person name="Bouvet P."/>
            <person name="Popoff M.R."/>
        </authorList>
    </citation>
    <scope>NUCLEOTIDE SEQUENCE</scope>
    <source>
        <strain evidence="7">84-10</strain>
    </source>
</reference>
<dbReference type="Pfam" id="PF08470">
    <property type="entry name" value="NTNH_C"/>
    <property type="match status" value="1"/>
</dbReference>
<accession>A0A0A7RCP4</accession>
<evidence type="ECO:0000259" key="4">
    <source>
        <dbReference type="Pfam" id="PF07953"/>
    </source>
</evidence>
<dbReference type="AlphaFoldDB" id="A0A0A7RCP4"/>
<dbReference type="SUPFAM" id="SSF55486">
    <property type="entry name" value="Metalloproteases ('zincins'), catalytic domain"/>
    <property type="match status" value="1"/>
</dbReference>
<protein>
    <submittedName>
        <fullName evidence="7">NTNH</fullName>
    </submittedName>
</protein>
<name>A0A0A7RCP4_CLOBO</name>
<dbReference type="NCBIfam" id="NF033911">
    <property type="entry name" value="botu_NTNH"/>
    <property type="match status" value="1"/>
</dbReference>
<dbReference type="InterPro" id="IPR000395">
    <property type="entry name" value="Bot/tetX_LC"/>
</dbReference>
<evidence type="ECO:0000259" key="3">
    <source>
        <dbReference type="Pfam" id="PF01742"/>
    </source>
</evidence>
<dbReference type="SUPFAM" id="SSF49899">
    <property type="entry name" value="Concanavalin A-like lectins/glucanases"/>
    <property type="match status" value="1"/>
</dbReference>
<dbReference type="EMBL" id="KM370320">
    <property type="protein sequence ID" value="AJA32931.1"/>
    <property type="molecule type" value="Genomic_DNA"/>
</dbReference>
<dbReference type="InterPro" id="IPR054379">
    <property type="entry name" value="NTNH_H"/>
</dbReference>
<dbReference type="InterPro" id="IPR013320">
    <property type="entry name" value="ConA-like_dom_sf"/>
</dbReference>
<feature type="domain" description="Non-toxic nonhaemagglutinin helical" evidence="6">
    <location>
        <begin position="472"/>
        <end position="746"/>
    </location>
</feature>
<evidence type="ECO:0000313" key="7">
    <source>
        <dbReference type="EMBL" id="AJA32931.1"/>
    </source>
</evidence>
<evidence type="ECO:0000259" key="5">
    <source>
        <dbReference type="Pfam" id="PF08470"/>
    </source>
</evidence>
<dbReference type="Gene3D" id="1.20.1120.10">
    <property type="entry name" value="Clostridium botulinum neurotoxin b, 'coiled-coil' domain"/>
    <property type="match status" value="1"/>
</dbReference>
<dbReference type="InterPro" id="IPR058583">
    <property type="entry name" value="NTNH"/>
</dbReference>
<dbReference type="Pfam" id="PF07953">
    <property type="entry name" value="Toxin_R_bind_N"/>
    <property type="match status" value="1"/>
</dbReference>
<proteinExistence type="inferred from homology"/>
<feature type="domain" description="Non-toxic nonhaemagglutinin C-terminal" evidence="5">
    <location>
        <begin position="997"/>
        <end position="1161"/>
    </location>
</feature>